<proteinExistence type="predicted"/>
<keyword evidence="2" id="KW-1185">Reference proteome</keyword>
<organism evidence="1 2">
    <name type="scientific">Pleurodeles waltl</name>
    <name type="common">Iberian ribbed newt</name>
    <dbReference type="NCBI Taxonomy" id="8319"/>
    <lineage>
        <taxon>Eukaryota</taxon>
        <taxon>Metazoa</taxon>
        <taxon>Chordata</taxon>
        <taxon>Craniata</taxon>
        <taxon>Vertebrata</taxon>
        <taxon>Euteleostomi</taxon>
        <taxon>Amphibia</taxon>
        <taxon>Batrachia</taxon>
        <taxon>Caudata</taxon>
        <taxon>Salamandroidea</taxon>
        <taxon>Salamandridae</taxon>
        <taxon>Pleurodelinae</taxon>
        <taxon>Pleurodeles</taxon>
    </lineage>
</organism>
<evidence type="ECO:0000313" key="1">
    <source>
        <dbReference type="EMBL" id="KAJ1130433.1"/>
    </source>
</evidence>
<name>A0AAV7PQB8_PLEWA</name>
<accession>A0AAV7PQB8</accession>
<comment type="caution">
    <text evidence="1">The sequence shown here is derived from an EMBL/GenBank/DDBJ whole genome shotgun (WGS) entry which is preliminary data.</text>
</comment>
<sequence>MQVRLAPMRHTTPEAIALPKPMVSQMIPPCSATPPADPRLVDATESILQEITAVGRHLEAIGSKISDLSTASTSIRANIARFQVTVKDLDHHLMTVKTGLRPCQNWTRRCSSFGHKLRTWRTGVGGTMSVFLAYRNTRKAQMSKPSLKTS</sequence>
<dbReference type="Proteomes" id="UP001066276">
    <property type="component" value="Chromosome 7"/>
</dbReference>
<dbReference type="EMBL" id="JANPWB010000011">
    <property type="protein sequence ID" value="KAJ1130433.1"/>
    <property type="molecule type" value="Genomic_DNA"/>
</dbReference>
<protein>
    <submittedName>
        <fullName evidence="1">Uncharacterized protein</fullName>
    </submittedName>
</protein>
<gene>
    <name evidence="1" type="ORF">NDU88_008786</name>
</gene>
<dbReference type="AlphaFoldDB" id="A0AAV7PQB8"/>
<evidence type="ECO:0000313" key="2">
    <source>
        <dbReference type="Proteomes" id="UP001066276"/>
    </source>
</evidence>
<reference evidence="1" key="1">
    <citation type="journal article" date="2022" name="bioRxiv">
        <title>Sequencing and chromosome-scale assembly of the giantPleurodeles waltlgenome.</title>
        <authorList>
            <person name="Brown T."/>
            <person name="Elewa A."/>
            <person name="Iarovenko S."/>
            <person name="Subramanian E."/>
            <person name="Araus A.J."/>
            <person name="Petzold A."/>
            <person name="Susuki M."/>
            <person name="Suzuki K.-i.T."/>
            <person name="Hayashi T."/>
            <person name="Toyoda A."/>
            <person name="Oliveira C."/>
            <person name="Osipova E."/>
            <person name="Leigh N.D."/>
            <person name="Simon A."/>
            <person name="Yun M.H."/>
        </authorList>
    </citation>
    <scope>NUCLEOTIDE SEQUENCE</scope>
    <source>
        <strain evidence="1">20211129_DDA</strain>
        <tissue evidence="1">Liver</tissue>
    </source>
</reference>